<protein>
    <submittedName>
        <fullName evidence="1">Uncharacterized protein</fullName>
    </submittedName>
</protein>
<comment type="caution">
    <text evidence="1">The sequence shown here is derived from an EMBL/GenBank/DDBJ whole genome shotgun (WGS) entry which is preliminary data.</text>
</comment>
<sequence>MKKKSPTRPAVFGFSPVRFFKSLTSRTTSHHLLDIFQIPSKYRVVPSFF</sequence>
<evidence type="ECO:0000313" key="1">
    <source>
        <dbReference type="EMBL" id="KAI0522992.1"/>
    </source>
</evidence>
<organism evidence="1 2">
    <name type="scientific">Dendrobium nobile</name>
    <name type="common">Orchid</name>
    <dbReference type="NCBI Taxonomy" id="94219"/>
    <lineage>
        <taxon>Eukaryota</taxon>
        <taxon>Viridiplantae</taxon>
        <taxon>Streptophyta</taxon>
        <taxon>Embryophyta</taxon>
        <taxon>Tracheophyta</taxon>
        <taxon>Spermatophyta</taxon>
        <taxon>Magnoliopsida</taxon>
        <taxon>Liliopsida</taxon>
        <taxon>Asparagales</taxon>
        <taxon>Orchidaceae</taxon>
        <taxon>Epidendroideae</taxon>
        <taxon>Malaxideae</taxon>
        <taxon>Dendrobiinae</taxon>
        <taxon>Dendrobium</taxon>
    </lineage>
</organism>
<dbReference type="Proteomes" id="UP000829196">
    <property type="component" value="Unassembled WGS sequence"/>
</dbReference>
<proteinExistence type="predicted"/>
<dbReference type="AlphaFoldDB" id="A0A8T3BY49"/>
<accession>A0A8T3BY49</accession>
<reference evidence="1" key="1">
    <citation type="journal article" date="2022" name="Front. Genet.">
        <title>Chromosome-Scale Assembly of the Dendrobium nobile Genome Provides Insights Into the Molecular Mechanism of the Biosynthesis of the Medicinal Active Ingredient of Dendrobium.</title>
        <authorList>
            <person name="Xu Q."/>
            <person name="Niu S.-C."/>
            <person name="Li K.-L."/>
            <person name="Zheng P.-J."/>
            <person name="Zhang X.-J."/>
            <person name="Jia Y."/>
            <person name="Liu Y."/>
            <person name="Niu Y.-X."/>
            <person name="Yu L.-H."/>
            <person name="Chen D.-F."/>
            <person name="Zhang G.-Q."/>
        </authorList>
    </citation>
    <scope>NUCLEOTIDE SEQUENCE</scope>
    <source>
        <tissue evidence="1">Leaf</tissue>
    </source>
</reference>
<dbReference type="EMBL" id="JAGYWB010000005">
    <property type="protein sequence ID" value="KAI0522992.1"/>
    <property type="molecule type" value="Genomic_DNA"/>
</dbReference>
<gene>
    <name evidence="1" type="ORF">KFK09_005381</name>
</gene>
<name>A0A8T3BY49_DENNO</name>
<keyword evidence="2" id="KW-1185">Reference proteome</keyword>
<evidence type="ECO:0000313" key="2">
    <source>
        <dbReference type="Proteomes" id="UP000829196"/>
    </source>
</evidence>